<keyword evidence="3" id="KW-0067">ATP-binding</keyword>
<dbReference type="CDD" id="cd00009">
    <property type="entry name" value="AAA"/>
    <property type="match status" value="1"/>
</dbReference>
<dbReference type="SMART" id="SM00448">
    <property type="entry name" value="REC"/>
    <property type="match status" value="1"/>
</dbReference>
<evidence type="ECO:0000259" key="8">
    <source>
        <dbReference type="PROSITE" id="PS50045"/>
    </source>
</evidence>
<dbReference type="Gene3D" id="1.10.8.60">
    <property type="match status" value="1"/>
</dbReference>
<dbReference type="CDD" id="cd17549">
    <property type="entry name" value="REC_DctD-like"/>
    <property type="match status" value="1"/>
</dbReference>
<dbReference type="Gene3D" id="3.40.50.2300">
    <property type="match status" value="1"/>
</dbReference>
<dbReference type="InterPro" id="IPR001789">
    <property type="entry name" value="Sig_transdc_resp-reg_receiver"/>
</dbReference>
<evidence type="ECO:0000256" key="2">
    <source>
        <dbReference type="ARBA" id="ARBA00022741"/>
    </source>
</evidence>
<evidence type="ECO:0000256" key="4">
    <source>
        <dbReference type="ARBA" id="ARBA00023012"/>
    </source>
</evidence>
<dbReference type="PROSITE" id="PS50110">
    <property type="entry name" value="RESPONSE_REGULATORY"/>
    <property type="match status" value="1"/>
</dbReference>
<evidence type="ECO:0000256" key="3">
    <source>
        <dbReference type="ARBA" id="ARBA00022840"/>
    </source>
</evidence>
<evidence type="ECO:0000256" key="5">
    <source>
        <dbReference type="ARBA" id="ARBA00023015"/>
    </source>
</evidence>
<dbReference type="SUPFAM" id="SSF52172">
    <property type="entry name" value="CheY-like"/>
    <property type="match status" value="1"/>
</dbReference>
<dbReference type="Pfam" id="PF02954">
    <property type="entry name" value="HTH_8"/>
    <property type="match status" value="1"/>
</dbReference>
<dbReference type="InterPro" id="IPR027417">
    <property type="entry name" value="P-loop_NTPase"/>
</dbReference>
<dbReference type="OrthoDB" id="9761705at2"/>
<dbReference type="Pfam" id="PF25601">
    <property type="entry name" value="AAA_lid_14"/>
    <property type="match status" value="1"/>
</dbReference>
<accession>A0A1M4S8G6</accession>
<dbReference type="PROSITE" id="PS00688">
    <property type="entry name" value="SIGMA54_INTERACT_3"/>
    <property type="match status" value="1"/>
</dbReference>
<dbReference type="PROSITE" id="PS50045">
    <property type="entry name" value="SIGMA54_INTERACT_4"/>
    <property type="match status" value="1"/>
</dbReference>
<dbReference type="FunFam" id="3.40.50.300:FF:000006">
    <property type="entry name" value="DNA-binding transcriptional regulator NtrC"/>
    <property type="match status" value="1"/>
</dbReference>
<dbReference type="InterPro" id="IPR025944">
    <property type="entry name" value="Sigma_54_int_dom_CS"/>
</dbReference>
<keyword evidence="1 7" id="KW-0597">Phosphoprotein</keyword>
<reference evidence="10 11" key="1">
    <citation type="submission" date="2016-11" db="EMBL/GenBank/DDBJ databases">
        <authorList>
            <person name="Jaros S."/>
            <person name="Januszkiewicz K."/>
            <person name="Wedrychowicz H."/>
        </authorList>
    </citation>
    <scope>NUCLEOTIDE SEQUENCE [LARGE SCALE GENOMIC DNA]</scope>
    <source>
        <strain evidence="10 11">DSM 16112</strain>
    </source>
</reference>
<name>A0A1M4S8G6_9BURK</name>
<dbReference type="GO" id="GO:0005524">
    <property type="term" value="F:ATP binding"/>
    <property type="evidence" value="ECO:0007669"/>
    <property type="project" value="UniProtKB-KW"/>
</dbReference>
<evidence type="ECO:0000256" key="1">
    <source>
        <dbReference type="ARBA" id="ARBA00022553"/>
    </source>
</evidence>
<keyword evidence="6" id="KW-0804">Transcription</keyword>
<evidence type="ECO:0000256" key="7">
    <source>
        <dbReference type="PROSITE-ProRule" id="PRU00169"/>
    </source>
</evidence>
<dbReference type="Proteomes" id="UP000184327">
    <property type="component" value="Unassembled WGS sequence"/>
</dbReference>
<proteinExistence type="predicted"/>
<dbReference type="PANTHER" id="PTHR32071">
    <property type="entry name" value="TRANSCRIPTIONAL REGULATORY PROTEIN"/>
    <property type="match status" value="1"/>
</dbReference>
<evidence type="ECO:0000313" key="10">
    <source>
        <dbReference type="EMBL" id="SHE28465.1"/>
    </source>
</evidence>
<dbReference type="SUPFAM" id="SSF46689">
    <property type="entry name" value="Homeodomain-like"/>
    <property type="match status" value="1"/>
</dbReference>
<dbReference type="EMBL" id="FQUZ01000001">
    <property type="protein sequence ID" value="SHE28465.1"/>
    <property type="molecule type" value="Genomic_DNA"/>
</dbReference>
<dbReference type="Pfam" id="PF00072">
    <property type="entry name" value="Response_reg"/>
    <property type="match status" value="1"/>
</dbReference>
<dbReference type="SUPFAM" id="SSF52540">
    <property type="entry name" value="P-loop containing nucleoside triphosphate hydrolases"/>
    <property type="match status" value="1"/>
</dbReference>
<dbReference type="InterPro" id="IPR002197">
    <property type="entry name" value="HTH_Fis"/>
</dbReference>
<dbReference type="InterPro" id="IPR058031">
    <property type="entry name" value="AAA_lid_NorR"/>
</dbReference>
<dbReference type="SMART" id="SM00382">
    <property type="entry name" value="AAA"/>
    <property type="match status" value="1"/>
</dbReference>
<dbReference type="GO" id="GO:0043565">
    <property type="term" value="F:sequence-specific DNA binding"/>
    <property type="evidence" value="ECO:0007669"/>
    <property type="project" value="InterPro"/>
</dbReference>
<evidence type="ECO:0000313" key="11">
    <source>
        <dbReference type="Proteomes" id="UP000184327"/>
    </source>
</evidence>
<dbReference type="GO" id="GO:0006355">
    <property type="term" value="P:regulation of DNA-templated transcription"/>
    <property type="evidence" value="ECO:0007669"/>
    <property type="project" value="InterPro"/>
</dbReference>
<dbReference type="Gene3D" id="1.10.10.60">
    <property type="entry name" value="Homeodomain-like"/>
    <property type="match status" value="1"/>
</dbReference>
<sequence length="466" mass="51178">MTAAATTPPIQVLLIEDDADVRLGSQQALELEGIAVQPFESVEAARRAIHAGAPVVVVCDVRLPGLSGLEWLPQVLAQDAQIPFILVTGHGDVSMAVHAMRDGAYDFIEKPFSSDHLVSTVRRAMDKRALVLQVQSLHTQLAQRDSEAVQDIQSVLIGRSAAMEQVRQTILALAGTNADVLIYGETGTGKELVARCLHDFSPRRNHAFVPLNCGGMPENLAESELFGHEAGSFTSAQKMRTGKFEHAHRGTLFLDEIETMPIAIQIKLLRVLQERQIERVGSNTAIPIDTRVIAASKADLKQWAEHKQFRADLYYRIAVALVELPPLRERREDIPLLFEHFCLLAAKRYQQTQRNPDARLMAQLMAHSWPGNVRELKNVADRLVLGLPLGSVTAAPASEAAAPTATGTPGLGQQMARFEEILITQALRQHQGDVGAAAQTLQVPRPTLYDKMRKLGIDNSQIRQQG</sequence>
<dbReference type="RefSeq" id="WP_073353203.1">
    <property type="nucleotide sequence ID" value="NZ_FQUZ01000001.1"/>
</dbReference>
<dbReference type="InterPro" id="IPR025662">
    <property type="entry name" value="Sigma_54_int_dom_ATP-bd_1"/>
</dbReference>
<dbReference type="AlphaFoldDB" id="A0A1M4S8G6"/>
<dbReference type="InterPro" id="IPR011006">
    <property type="entry name" value="CheY-like_superfamily"/>
</dbReference>
<dbReference type="GO" id="GO:0000160">
    <property type="term" value="P:phosphorelay signal transduction system"/>
    <property type="evidence" value="ECO:0007669"/>
    <property type="project" value="UniProtKB-KW"/>
</dbReference>
<dbReference type="InterPro" id="IPR009057">
    <property type="entry name" value="Homeodomain-like_sf"/>
</dbReference>
<feature type="modified residue" description="4-aspartylphosphate" evidence="7">
    <location>
        <position position="60"/>
    </location>
</feature>
<protein>
    <submittedName>
        <fullName evidence="10">Two-component system, NtrC family, C4-dicarboxylate transport response regulator DctD</fullName>
    </submittedName>
</protein>
<dbReference type="PRINTS" id="PR01590">
    <property type="entry name" value="HTHFIS"/>
</dbReference>
<keyword evidence="5" id="KW-0805">Transcription regulation</keyword>
<feature type="domain" description="Sigma-54 factor interaction" evidence="8">
    <location>
        <begin position="156"/>
        <end position="385"/>
    </location>
</feature>
<keyword evidence="4" id="KW-0902">Two-component regulatory system</keyword>
<dbReference type="InterPro" id="IPR002078">
    <property type="entry name" value="Sigma_54_int"/>
</dbReference>
<dbReference type="PANTHER" id="PTHR32071:SF57">
    <property type="entry name" value="C4-DICARBOXYLATE TRANSPORT TRANSCRIPTIONAL REGULATORY PROTEIN DCTD"/>
    <property type="match status" value="1"/>
</dbReference>
<evidence type="ECO:0000256" key="6">
    <source>
        <dbReference type="ARBA" id="ARBA00023163"/>
    </source>
</evidence>
<keyword evidence="11" id="KW-1185">Reference proteome</keyword>
<dbReference type="STRING" id="1122156.SAMN02745117_00030"/>
<gene>
    <name evidence="10" type="ORF">SAMN02745117_00030</name>
</gene>
<dbReference type="Pfam" id="PF00158">
    <property type="entry name" value="Sigma54_activat"/>
    <property type="match status" value="1"/>
</dbReference>
<evidence type="ECO:0000259" key="9">
    <source>
        <dbReference type="PROSITE" id="PS50110"/>
    </source>
</evidence>
<keyword evidence="2" id="KW-0547">Nucleotide-binding</keyword>
<feature type="domain" description="Response regulatory" evidence="9">
    <location>
        <begin position="11"/>
        <end position="125"/>
    </location>
</feature>
<organism evidence="10 11">
    <name type="scientific">Lampropedia hyalina DSM 16112</name>
    <dbReference type="NCBI Taxonomy" id="1122156"/>
    <lineage>
        <taxon>Bacteria</taxon>
        <taxon>Pseudomonadati</taxon>
        <taxon>Pseudomonadota</taxon>
        <taxon>Betaproteobacteria</taxon>
        <taxon>Burkholderiales</taxon>
        <taxon>Comamonadaceae</taxon>
        <taxon>Lampropedia</taxon>
    </lineage>
</organism>
<dbReference type="FunFam" id="3.40.50.2300:FF:000018">
    <property type="entry name" value="DNA-binding transcriptional regulator NtrC"/>
    <property type="match status" value="1"/>
</dbReference>
<dbReference type="PROSITE" id="PS00675">
    <property type="entry name" value="SIGMA54_INTERACT_1"/>
    <property type="match status" value="1"/>
</dbReference>
<dbReference type="InterPro" id="IPR003593">
    <property type="entry name" value="AAA+_ATPase"/>
</dbReference>
<dbReference type="Gene3D" id="3.40.50.300">
    <property type="entry name" value="P-loop containing nucleotide triphosphate hydrolases"/>
    <property type="match status" value="1"/>
</dbReference>